<reference evidence="2 3" key="2">
    <citation type="journal article" date="2010" name="Nucleic Acids Res.">
        <title>BeetleBase in 2010: revisions to provide comprehensive genomic information for Tribolium castaneum.</title>
        <authorList>
            <person name="Kim H.S."/>
            <person name="Murphy T."/>
            <person name="Xia J."/>
            <person name="Caragea D."/>
            <person name="Park Y."/>
            <person name="Beeman R.W."/>
            <person name="Lorenzen M.D."/>
            <person name="Butcher S."/>
            <person name="Manak J.R."/>
            <person name="Brown S.J."/>
        </authorList>
    </citation>
    <scope>NUCLEOTIDE SEQUENCE [LARGE SCALE GENOMIC DNA]</scope>
    <source>
        <strain evidence="2 3">Georgia GA2</strain>
    </source>
</reference>
<dbReference type="Proteomes" id="UP000007266">
    <property type="component" value="Unassembled WGS sequence"/>
</dbReference>
<name>A0A139W8E8_TRICA</name>
<evidence type="ECO:0000259" key="1">
    <source>
        <dbReference type="PROSITE" id="PS50105"/>
    </source>
</evidence>
<evidence type="ECO:0000313" key="2">
    <source>
        <dbReference type="EMBL" id="KXZ75549.1"/>
    </source>
</evidence>
<dbReference type="CDD" id="cd09487">
    <property type="entry name" value="SAM_superfamily"/>
    <property type="match status" value="1"/>
</dbReference>
<dbReference type="EMBL" id="KQ973384">
    <property type="protein sequence ID" value="KXZ75549.1"/>
    <property type="molecule type" value="Genomic_DNA"/>
</dbReference>
<gene>
    <name evidence="2" type="primary">AUGUSTUS-3.0.2_31929</name>
    <name evidence="2" type="ORF">TcasGA2_TC031929</name>
</gene>
<dbReference type="Gene3D" id="1.10.150.50">
    <property type="entry name" value="Transcription Factor, Ets-1"/>
    <property type="match status" value="1"/>
</dbReference>
<dbReference type="SUPFAM" id="SSF47769">
    <property type="entry name" value="SAM/Pointed domain"/>
    <property type="match status" value="1"/>
</dbReference>
<dbReference type="InterPro" id="IPR013761">
    <property type="entry name" value="SAM/pointed_sf"/>
</dbReference>
<evidence type="ECO:0000313" key="3">
    <source>
        <dbReference type="Proteomes" id="UP000007266"/>
    </source>
</evidence>
<feature type="domain" description="SAM" evidence="1">
    <location>
        <begin position="47"/>
        <end position="109"/>
    </location>
</feature>
<dbReference type="SMART" id="SM00454">
    <property type="entry name" value="SAM"/>
    <property type="match status" value="1"/>
</dbReference>
<accession>A0A139W8E8</accession>
<proteinExistence type="predicted"/>
<reference evidence="2 3" key="1">
    <citation type="journal article" date="2008" name="Nature">
        <title>The genome of the model beetle and pest Tribolium castaneum.</title>
        <authorList>
            <consortium name="Tribolium Genome Sequencing Consortium"/>
            <person name="Richards S."/>
            <person name="Gibbs R.A."/>
            <person name="Weinstock G.M."/>
            <person name="Brown S.J."/>
            <person name="Denell R."/>
            <person name="Beeman R.W."/>
            <person name="Gibbs R."/>
            <person name="Beeman R.W."/>
            <person name="Brown S.J."/>
            <person name="Bucher G."/>
            <person name="Friedrich M."/>
            <person name="Grimmelikhuijzen C.J."/>
            <person name="Klingler M."/>
            <person name="Lorenzen M."/>
            <person name="Richards S."/>
            <person name="Roth S."/>
            <person name="Schroder R."/>
            <person name="Tautz D."/>
            <person name="Zdobnov E.M."/>
            <person name="Muzny D."/>
            <person name="Gibbs R.A."/>
            <person name="Weinstock G.M."/>
            <person name="Attaway T."/>
            <person name="Bell S."/>
            <person name="Buhay C.J."/>
            <person name="Chandrabose M.N."/>
            <person name="Chavez D."/>
            <person name="Clerk-Blankenburg K.P."/>
            <person name="Cree A."/>
            <person name="Dao M."/>
            <person name="Davis C."/>
            <person name="Chacko J."/>
            <person name="Dinh H."/>
            <person name="Dugan-Rocha S."/>
            <person name="Fowler G."/>
            <person name="Garner T.T."/>
            <person name="Garnes J."/>
            <person name="Gnirke A."/>
            <person name="Hawes A."/>
            <person name="Hernandez J."/>
            <person name="Hines S."/>
            <person name="Holder M."/>
            <person name="Hume J."/>
            <person name="Jhangiani S.N."/>
            <person name="Joshi V."/>
            <person name="Khan Z.M."/>
            <person name="Jackson L."/>
            <person name="Kovar C."/>
            <person name="Kowis A."/>
            <person name="Lee S."/>
            <person name="Lewis L.R."/>
            <person name="Margolis J."/>
            <person name="Morgan M."/>
            <person name="Nazareth L.V."/>
            <person name="Nguyen N."/>
            <person name="Okwuonu G."/>
            <person name="Parker D."/>
            <person name="Richards S."/>
            <person name="Ruiz S.J."/>
            <person name="Santibanez J."/>
            <person name="Savard J."/>
            <person name="Scherer S.E."/>
            <person name="Schneider B."/>
            <person name="Sodergren E."/>
            <person name="Tautz D."/>
            <person name="Vattahil S."/>
            <person name="Villasana D."/>
            <person name="White C.S."/>
            <person name="Wright R."/>
            <person name="Park Y."/>
            <person name="Beeman R.W."/>
            <person name="Lord J."/>
            <person name="Oppert B."/>
            <person name="Lorenzen M."/>
            <person name="Brown S."/>
            <person name="Wang L."/>
            <person name="Savard J."/>
            <person name="Tautz D."/>
            <person name="Richards S."/>
            <person name="Weinstock G."/>
            <person name="Gibbs R.A."/>
            <person name="Liu Y."/>
            <person name="Worley K."/>
            <person name="Weinstock G."/>
            <person name="Elsik C.G."/>
            <person name="Reese J.T."/>
            <person name="Elhaik E."/>
            <person name="Landan G."/>
            <person name="Graur D."/>
            <person name="Arensburger P."/>
            <person name="Atkinson P."/>
            <person name="Beeman R.W."/>
            <person name="Beidler J."/>
            <person name="Brown S.J."/>
            <person name="Demuth J.P."/>
            <person name="Drury D.W."/>
            <person name="Du Y.Z."/>
            <person name="Fujiwara H."/>
            <person name="Lorenzen M."/>
            <person name="Maselli V."/>
            <person name="Osanai M."/>
            <person name="Park Y."/>
            <person name="Robertson H.M."/>
            <person name="Tu Z."/>
            <person name="Wang J.J."/>
            <person name="Wang S."/>
            <person name="Richards S."/>
            <person name="Song H."/>
            <person name="Zhang L."/>
            <person name="Sodergren E."/>
            <person name="Werner D."/>
            <person name="Stanke M."/>
            <person name="Morgenstern B."/>
            <person name="Solovyev V."/>
            <person name="Kosarev P."/>
            <person name="Brown G."/>
            <person name="Chen H.C."/>
            <person name="Ermolaeva O."/>
            <person name="Hlavina W."/>
            <person name="Kapustin Y."/>
            <person name="Kiryutin B."/>
            <person name="Kitts P."/>
            <person name="Maglott D."/>
            <person name="Pruitt K."/>
            <person name="Sapojnikov V."/>
            <person name="Souvorov A."/>
            <person name="Mackey A.J."/>
            <person name="Waterhouse R.M."/>
            <person name="Wyder S."/>
            <person name="Zdobnov E.M."/>
            <person name="Zdobnov E.M."/>
            <person name="Wyder S."/>
            <person name="Kriventseva E.V."/>
            <person name="Kadowaki T."/>
            <person name="Bork P."/>
            <person name="Aranda M."/>
            <person name="Bao R."/>
            <person name="Beermann A."/>
            <person name="Berns N."/>
            <person name="Bolognesi R."/>
            <person name="Bonneton F."/>
            <person name="Bopp D."/>
            <person name="Brown S.J."/>
            <person name="Bucher G."/>
            <person name="Butts T."/>
            <person name="Chaumot A."/>
            <person name="Denell R.E."/>
            <person name="Ferrier D.E."/>
            <person name="Friedrich M."/>
            <person name="Gordon C.M."/>
            <person name="Jindra M."/>
            <person name="Klingler M."/>
            <person name="Lan Q."/>
            <person name="Lattorff H.M."/>
            <person name="Laudet V."/>
            <person name="von Levetsow C."/>
            <person name="Liu Z."/>
            <person name="Lutz R."/>
            <person name="Lynch J.A."/>
            <person name="da Fonseca R.N."/>
            <person name="Posnien N."/>
            <person name="Reuter R."/>
            <person name="Roth S."/>
            <person name="Savard J."/>
            <person name="Schinko J.B."/>
            <person name="Schmitt C."/>
            <person name="Schoppmeier M."/>
            <person name="Schroder R."/>
            <person name="Shippy T.D."/>
            <person name="Simonnet F."/>
            <person name="Marques-Souza H."/>
            <person name="Tautz D."/>
            <person name="Tomoyasu Y."/>
            <person name="Trauner J."/>
            <person name="Van der Zee M."/>
            <person name="Vervoort M."/>
            <person name="Wittkopp N."/>
            <person name="Wimmer E.A."/>
            <person name="Yang X."/>
            <person name="Jones A.K."/>
            <person name="Sattelle D.B."/>
            <person name="Ebert P.R."/>
            <person name="Nelson D."/>
            <person name="Scott J.G."/>
            <person name="Beeman R.W."/>
            <person name="Muthukrishnan S."/>
            <person name="Kramer K.J."/>
            <person name="Arakane Y."/>
            <person name="Beeman R.W."/>
            <person name="Zhu Q."/>
            <person name="Hogenkamp D."/>
            <person name="Dixit R."/>
            <person name="Oppert B."/>
            <person name="Jiang H."/>
            <person name="Zou Z."/>
            <person name="Marshall J."/>
            <person name="Elpidina E."/>
            <person name="Vinokurov K."/>
            <person name="Oppert C."/>
            <person name="Zou Z."/>
            <person name="Evans J."/>
            <person name="Lu Z."/>
            <person name="Zhao P."/>
            <person name="Sumathipala N."/>
            <person name="Altincicek B."/>
            <person name="Vilcinskas A."/>
            <person name="Williams M."/>
            <person name="Hultmark D."/>
            <person name="Hetru C."/>
            <person name="Jiang H."/>
            <person name="Grimmelikhuijzen C.J."/>
            <person name="Hauser F."/>
            <person name="Cazzamali G."/>
            <person name="Williamson M."/>
            <person name="Park Y."/>
            <person name="Li B."/>
            <person name="Tanaka Y."/>
            <person name="Predel R."/>
            <person name="Neupert S."/>
            <person name="Schachtner J."/>
            <person name="Verleyen P."/>
            <person name="Raible F."/>
            <person name="Bork P."/>
            <person name="Friedrich M."/>
            <person name="Walden K.K."/>
            <person name="Robertson H.M."/>
            <person name="Angeli S."/>
            <person name="Foret S."/>
            <person name="Bucher G."/>
            <person name="Schuetz S."/>
            <person name="Maleszka R."/>
            <person name="Wimmer E.A."/>
            <person name="Beeman R.W."/>
            <person name="Lorenzen M."/>
            <person name="Tomoyasu Y."/>
            <person name="Miller S.C."/>
            <person name="Grossmann D."/>
            <person name="Bucher G."/>
        </authorList>
    </citation>
    <scope>NUCLEOTIDE SEQUENCE [LARGE SCALE GENOMIC DNA]</scope>
    <source>
        <strain evidence="2 3">Georgia GA2</strain>
    </source>
</reference>
<protein>
    <submittedName>
        <fullName evidence="2">Breast cancer anti-estrogen resistance protein 3 homolog-like Protein</fullName>
    </submittedName>
</protein>
<dbReference type="InterPro" id="IPR001660">
    <property type="entry name" value="SAM"/>
</dbReference>
<dbReference type="AlphaFoldDB" id="A0A139W8E8"/>
<organism evidence="2 3">
    <name type="scientific">Tribolium castaneum</name>
    <name type="common">Red flour beetle</name>
    <dbReference type="NCBI Taxonomy" id="7070"/>
    <lineage>
        <taxon>Eukaryota</taxon>
        <taxon>Metazoa</taxon>
        <taxon>Ecdysozoa</taxon>
        <taxon>Arthropoda</taxon>
        <taxon>Hexapoda</taxon>
        <taxon>Insecta</taxon>
        <taxon>Pterygota</taxon>
        <taxon>Neoptera</taxon>
        <taxon>Endopterygota</taxon>
        <taxon>Coleoptera</taxon>
        <taxon>Polyphaga</taxon>
        <taxon>Cucujiformia</taxon>
        <taxon>Tenebrionidae</taxon>
        <taxon>Tenebrionidae incertae sedis</taxon>
        <taxon>Tribolium</taxon>
    </lineage>
</organism>
<dbReference type="Pfam" id="PF00536">
    <property type="entry name" value="SAM_1"/>
    <property type="match status" value="1"/>
</dbReference>
<dbReference type="PROSITE" id="PS50105">
    <property type="entry name" value="SAM_DOMAIN"/>
    <property type="match status" value="1"/>
</dbReference>
<sequence>MGKSASKLKKRKETKLSWTQRFGSLPLRSKSRINKANNVSFSDSKNAKHIDITQWLKRMELGQYESLFQKFNGVEDLLEFSEADLKDLGVKISSHRAMIISSLTILRAKYHGNFRRQPSIRHSVAVDKTITIEETDKFELVKIRFSTSSSLHIAEEFQFTKLSDPVLRFDTGELKTSPEGSAKKFKNSLRKKKTEKKGGPLFICFGGGCALGQINKLGLRAVGVCQTHTHTVYSGNEIKEIAAAFAYSDR</sequence>
<keyword evidence="3" id="KW-1185">Reference proteome</keyword>